<dbReference type="Gene3D" id="3.40.50.720">
    <property type="entry name" value="NAD(P)-binding Rossmann-like Domain"/>
    <property type="match status" value="1"/>
</dbReference>
<dbReference type="PANTHER" id="PTHR48099">
    <property type="entry name" value="C-1-TETRAHYDROFOLATE SYNTHASE, CYTOPLASMIC-RELATED"/>
    <property type="match status" value="1"/>
</dbReference>
<evidence type="ECO:0000256" key="5">
    <source>
        <dbReference type="ARBA" id="ARBA00022857"/>
    </source>
</evidence>
<comment type="caution">
    <text evidence="11">The sequence shown here is derived from an EMBL/GenBank/DDBJ whole genome shotgun (WGS) entry which is preliminary data.</text>
</comment>
<evidence type="ECO:0000256" key="6">
    <source>
        <dbReference type="ARBA" id="ARBA00023002"/>
    </source>
</evidence>
<protein>
    <recommendedName>
        <fullName evidence="13">Tetrahydrofolate dehydrogenase/cyclohydrolase NAD(P)-binding domain-containing protein</fullName>
    </recommendedName>
</protein>
<evidence type="ECO:0000256" key="4">
    <source>
        <dbReference type="ARBA" id="ARBA00022801"/>
    </source>
</evidence>
<dbReference type="InterPro" id="IPR000672">
    <property type="entry name" value="THF_DH/CycHdrlase"/>
</dbReference>
<dbReference type="GO" id="GO:0004488">
    <property type="term" value="F:methylenetetrahydrofolate dehydrogenase (NADP+) activity"/>
    <property type="evidence" value="ECO:0007669"/>
    <property type="project" value="InterPro"/>
</dbReference>
<evidence type="ECO:0000313" key="11">
    <source>
        <dbReference type="EMBL" id="PIQ73534.1"/>
    </source>
</evidence>
<dbReference type="GO" id="GO:0009086">
    <property type="term" value="P:methionine biosynthetic process"/>
    <property type="evidence" value="ECO:0007669"/>
    <property type="project" value="UniProtKB-KW"/>
</dbReference>
<dbReference type="SUPFAM" id="SSF53223">
    <property type="entry name" value="Aminoacid dehydrogenase-like, N-terminal domain"/>
    <property type="match status" value="1"/>
</dbReference>
<keyword evidence="6" id="KW-0560">Oxidoreductase</keyword>
<organism evidence="11 12">
    <name type="scientific">Candidatus Roizmanbacteria bacterium CG11_big_fil_rev_8_21_14_0_20_36_8</name>
    <dbReference type="NCBI Taxonomy" id="1974856"/>
    <lineage>
        <taxon>Bacteria</taxon>
        <taxon>Candidatus Roizmaniibacteriota</taxon>
    </lineage>
</organism>
<dbReference type="InterPro" id="IPR036291">
    <property type="entry name" value="NAD(P)-bd_dom_sf"/>
</dbReference>
<dbReference type="GO" id="GO:0006164">
    <property type="term" value="P:purine nucleotide biosynthetic process"/>
    <property type="evidence" value="ECO:0007669"/>
    <property type="project" value="UniProtKB-KW"/>
</dbReference>
<keyword evidence="2" id="KW-0554">One-carbon metabolism</keyword>
<dbReference type="InterPro" id="IPR046346">
    <property type="entry name" value="Aminoacid_DH-like_N_sf"/>
</dbReference>
<dbReference type="AlphaFoldDB" id="A0A2M6IUF1"/>
<comment type="pathway">
    <text evidence="1">One-carbon metabolism; tetrahydrofolate interconversion.</text>
</comment>
<name>A0A2M6IUF1_9BACT</name>
<evidence type="ECO:0000256" key="8">
    <source>
        <dbReference type="ARBA" id="ARBA00023268"/>
    </source>
</evidence>
<keyword evidence="3" id="KW-0658">Purine biosynthesis</keyword>
<evidence type="ECO:0000256" key="7">
    <source>
        <dbReference type="ARBA" id="ARBA00023167"/>
    </source>
</evidence>
<dbReference type="Pfam" id="PF02882">
    <property type="entry name" value="THF_DHG_CYH_C"/>
    <property type="match status" value="1"/>
</dbReference>
<reference evidence="11 12" key="1">
    <citation type="submission" date="2017-09" db="EMBL/GenBank/DDBJ databases">
        <title>Depth-based differentiation of microbial function through sediment-hosted aquifers and enrichment of novel symbionts in the deep terrestrial subsurface.</title>
        <authorList>
            <person name="Probst A.J."/>
            <person name="Ladd B."/>
            <person name="Jarett J.K."/>
            <person name="Geller-Mcgrath D.E."/>
            <person name="Sieber C.M."/>
            <person name="Emerson J.B."/>
            <person name="Anantharaman K."/>
            <person name="Thomas B.C."/>
            <person name="Malmstrom R."/>
            <person name="Stieglmeier M."/>
            <person name="Klingl A."/>
            <person name="Woyke T."/>
            <person name="Ryan C.M."/>
            <person name="Banfield J.F."/>
        </authorList>
    </citation>
    <scope>NUCLEOTIDE SEQUENCE [LARGE SCALE GENOMIC DNA]</scope>
    <source>
        <strain evidence="11">CG11_big_fil_rev_8_21_14_0_20_36_8</strain>
    </source>
</reference>
<dbReference type="GO" id="GO:0004477">
    <property type="term" value="F:methenyltetrahydrofolate cyclohydrolase activity"/>
    <property type="evidence" value="ECO:0007669"/>
    <property type="project" value="TreeGrafter"/>
</dbReference>
<gene>
    <name evidence="11" type="ORF">COV58_01990</name>
</gene>
<dbReference type="EMBL" id="PCVM01000048">
    <property type="protein sequence ID" value="PIQ73534.1"/>
    <property type="molecule type" value="Genomic_DNA"/>
</dbReference>
<feature type="domain" description="Tetrahydrofolate dehydrogenase/cyclohydrolase catalytic" evidence="9">
    <location>
        <begin position="8"/>
        <end position="117"/>
    </location>
</feature>
<keyword evidence="5" id="KW-0521">NADP</keyword>
<evidence type="ECO:0000259" key="9">
    <source>
        <dbReference type="Pfam" id="PF00763"/>
    </source>
</evidence>
<evidence type="ECO:0000256" key="2">
    <source>
        <dbReference type="ARBA" id="ARBA00022563"/>
    </source>
</evidence>
<keyword evidence="4" id="KW-0378">Hydrolase</keyword>
<dbReference type="Proteomes" id="UP000231056">
    <property type="component" value="Unassembled WGS sequence"/>
</dbReference>
<dbReference type="Pfam" id="PF00763">
    <property type="entry name" value="THF_DHG_CYH"/>
    <property type="match status" value="1"/>
</dbReference>
<sequence>MLVPCDLLATELANQLIKRVTILKKKNIFPKLVAVLLGSSAEQLSFVSIKRKIATKIGIDFEFKHIKNQVTFSSFLIDLSNSTNDSKTSGIIVQHPLPNDFNQQEMYAQIADSKEIEGHKKNSDYQFPLSLAVLSALKYIFNKNKDPANSIVEYQKDKSFFASILQGKKIVIVGKGSTGGKPIARTFSDLGARYDIVDSKTISPENLYRLADIIVTAVGNNIIKPNQIRQGVILLNVGLRKENGKLYGDYDESKILDIASWYTKTPGGLGPLDVLYLYKNLLDSVEQNNNI</sequence>
<dbReference type="InterPro" id="IPR020630">
    <property type="entry name" value="THF_DH/CycHdrlase_cat_dom"/>
</dbReference>
<keyword evidence="8" id="KW-0511">Multifunctional enzyme</keyword>
<dbReference type="PANTHER" id="PTHR48099:SF5">
    <property type="entry name" value="C-1-TETRAHYDROFOLATE SYNTHASE, CYTOPLASMIC"/>
    <property type="match status" value="1"/>
</dbReference>
<keyword evidence="7" id="KW-0028">Amino-acid biosynthesis</keyword>
<evidence type="ECO:0000259" key="10">
    <source>
        <dbReference type="Pfam" id="PF02882"/>
    </source>
</evidence>
<dbReference type="Gene3D" id="3.40.50.10860">
    <property type="entry name" value="Leucine Dehydrogenase, chain A, domain 1"/>
    <property type="match status" value="1"/>
</dbReference>
<keyword evidence="7" id="KW-0486">Methionine biosynthesis</keyword>
<evidence type="ECO:0000256" key="3">
    <source>
        <dbReference type="ARBA" id="ARBA00022755"/>
    </source>
</evidence>
<dbReference type="GO" id="GO:0035999">
    <property type="term" value="P:tetrahydrofolate interconversion"/>
    <property type="evidence" value="ECO:0007669"/>
    <property type="project" value="TreeGrafter"/>
</dbReference>
<dbReference type="PRINTS" id="PR00085">
    <property type="entry name" value="THFDHDRGNASE"/>
</dbReference>
<evidence type="ECO:0000313" key="12">
    <source>
        <dbReference type="Proteomes" id="UP000231056"/>
    </source>
</evidence>
<dbReference type="SUPFAM" id="SSF51735">
    <property type="entry name" value="NAD(P)-binding Rossmann-fold domains"/>
    <property type="match status" value="1"/>
</dbReference>
<dbReference type="GO" id="GO:0005829">
    <property type="term" value="C:cytosol"/>
    <property type="evidence" value="ECO:0007669"/>
    <property type="project" value="TreeGrafter"/>
</dbReference>
<accession>A0A2M6IUF1</accession>
<evidence type="ECO:0008006" key="13">
    <source>
        <dbReference type="Google" id="ProtNLM"/>
    </source>
</evidence>
<feature type="domain" description="Tetrahydrofolate dehydrogenase/cyclohydrolase NAD(P)-binding" evidence="10">
    <location>
        <begin position="165"/>
        <end position="288"/>
    </location>
</feature>
<dbReference type="InterPro" id="IPR020631">
    <property type="entry name" value="THF_DH/CycHdrlase_NAD-bd_dom"/>
</dbReference>
<evidence type="ECO:0000256" key="1">
    <source>
        <dbReference type="ARBA" id="ARBA00004777"/>
    </source>
</evidence>
<proteinExistence type="predicted"/>